<accession>A0A9N9D8K3</accession>
<organism evidence="3 4">
    <name type="scientific">Ambispora gerdemannii</name>
    <dbReference type="NCBI Taxonomy" id="144530"/>
    <lineage>
        <taxon>Eukaryota</taxon>
        <taxon>Fungi</taxon>
        <taxon>Fungi incertae sedis</taxon>
        <taxon>Mucoromycota</taxon>
        <taxon>Glomeromycotina</taxon>
        <taxon>Glomeromycetes</taxon>
        <taxon>Archaeosporales</taxon>
        <taxon>Ambisporaceae</taxon>
        <taxon>Ambispora</taxon>
    </lineage>
</organism>
<sequence>MSNTQFKINFLKELNSKLLVEISELRKKYSEIKAENVKLKQAFYIRTEKKEKSIFMEQYPINSNDTLASNISDNTSNSSITSDPMPELVQSSTEPESSAIYLSQDVTDDDLTETLYKEQVSNKIMERIREKKLQDQKVSSGKQNTSSGELEELMIPPLSCDMKTVNTIHDQEKTSPKEFIQNIS</sequence>
<feature type="compositionally biased region" description="Polar residues" evidence="2">
    <location>
        <begin position="136"/>
        <end position="148"/>
    </location>
</feature>
<reference evidence="3" key="1">
    <citation type="submission" date="2021-06" db="EMBL/GenBank/DDBJ databases">
        <authorList>
            <person name="Kallberg Y."/>
            <person name="Tangrot J."/>
            <person name="Rosling A."/>
        </authorList>
    </citation>
    <scope>NUCLEOTIDE SEQUENCE</scope>
    <source>
        <strain evidence="3">MT106</strain>
    </source>
</reference>
<gene>
    <name evidence="3" type="ORF">AGERDE_LOCUS10323</name>
</gene>
<comment type="caution">
    <text evidence="3">The sequence shown here is derived from an EMBL/GenBank/DDBJ whole genome shotgun (WGS) entry which is preliminary data.</text>
</comment>
<dbReference type="Proteomes" id="UP000789831">
    <property type="component" value="Unassembled WGS sequence"/>
</dbReference>
<evidence type="ECO:0000256" key="1">
    <source>
        <dbReference type="SAM" id="Coils"/>
    </source>
</evidence>
<feature type="compositionally biased region" description="Low complexity" evidence="2">
    <location>
        <begin position="72"/>
        <end position="83"/>
    </location>
</feature>
<keyword evidence="1" id="KW-0175">Coiled coil</keyword>
<dbReference type="OrthoDB" id="2409968at2759"/>
<evidence type="ECO:0000313" key="4">
    <source>
        <dbReference type="Proteomes" id="UP000789831"/>
    </source>
</evidence>
<evidence type="ECO:0000256" key="2">
    <source>
        <dbReference type="SAM" id="MobiDB-lite"/>
    </source>
</evidence>
<feature type="coiled-coil region" evidence="1">
    <location>
        <begin position="8"/>
        <end position="42"/>
    </location>
</feature>
<feature type="region of interest" description="Disordered" evidence="2">
    <location>
        <begin position="132"/>
        <end position="152"/>
    </location>
</feature>
<evidence type="ECO:0000313" key="3">
    <source>
        <dbReference type="EMBL" id="CAG8626680.1"/>
    </source>
</evidence>
<protein>
    <submittedName>
        <fullName evidence="3">11963_t:CDS:1</fullName>
    </submittedName>
</protein>
<feature type="region of interest" description="Disordered" evidence="2">
    <location>
        <begin position="72"/>
        <end position="97"/>
    </location>
</feature>
<dbReference type="AlphaFoldDB" id="A0A9N9D8K3"/>
<dbReference type="EMBL" id="CAJVPL010003127">
    <property type="protein sequence ID" value="CAG8626680.1"/>
    <property type="molecule type" value="Genomic_DNA"/>
</dbReference>
<keyword evidence="4" id="KW-1185">Reference proteome</keyword>
<proteinExistence type="predicted"/>
<name>A0A9N9D8K3_9GLOM</name>